<feature type="non-terminal residue" evidence="2">
    <location>
        <position position="1"/>
    </location>
</feature>
<dbReference type="EMBL" id="ANIZ01001010">
    <property type="protein sequence ID" value="ETI50554.1"/>
    <property type="molecule type" value="Genomic_DNA"/>
</dbReference>
<name>V9FGF5_PHYNI</name>
<sequence length="85" mass="9897">PRPNQILLIRYLFIFPPHLATESYGRNIQQKYDHQARRSQELESNTHSFAKDKIVLVTGWYSGISFIAALELARMSTLRHAGYYT</sequence>
<evidence type="ECO:0000313" key="3">
    <source>
        <dbReference type="Proteomes" id="UP000018721"/>
    </source>
</evidence>
<proteinExistence type="predicted"/>
<evidence type="ECO:0000313" key="2">
    <source>
        <dbReference type="EMBL" id="ETI50554.1"/>
    </source>
</evidence>
<organism evidence="2 3">
    <name type="scientific">Phytophthora nicotianae P1569</name>
    <dbReference type="NCBI Taxonomy" id="1317065"/>
    <lineage>
        <taxon>Eukaryota</taxon>
        <taxon>Sar</taxon>
        <taxon>Stramenopiles</taxon>
        <taxon>Oomycota</taxon>
        <taxon>Peronosporomycetes</taxon>
        <taxon>Peronosporales</taxon>
        <taxon>Peronosporaceae</taxon>
        <taxon>Phytophthora</taxon>
    </lineage>
</organism>
<evidence type="ECO:0000256" key="1">
    <source>
        <dbReference type="SAM" id="SignalP"/>
    </source>
</evidence>
<keyword evidence="3" id="KW-1185">Reference proteome</keyword>
<dbReference type="Proteomes" id="UP000018721">
    <property type="component" value="Unassembled WGS sequence"/>
</dbReference>
<protein>
    <submittedName>
        <fullName evidence="2">Uncharacterized protein</fullName>
    </submittedName>
</protein>
<dbReference type="HOGENOM" id="CLU_2519516_0_0_1"/>
<keyword evidence="1" id="KW-0732">Signal</keyword>
<reference evidence="2 3" key="1">
    <citation type="submission" date="2013-11" db="EMBL/GenBank/DDBJ databases">
        <title>The Genome Sequence of Phytophthora parasitica P1569.</title>
        <authorList>
            <consortium name="The Broad Institute Genomics Platform"/>
            <person name="Russ C."/>
            <person name="Tyler B."/>
            <person name="Panabieres F."/>
            <person name="Shan W."/>
            <person name="Tripathy S."/>
            <person name="Grunwald N."/>
            <person name="Machado M."/>
            <person name="Johnson C.S."/>
            <person name="Arredondo F."/>
            <person name="Hong C."/>
            <person name="Coffey M."/>
            <person name="Young S.K."/>
            <person name="Zeng Q."/>
            <person name="Gargeya S."/>
            <person name="Fitzgerald M."/>
            <person name="Abouelleil A."/>
            <person name="Alvarado L."/>
            <person name="Chapman S.B."/>
            <person name="Gainer-Dewar J."/>
            <person name="Goldberg J."/>
            <person name="Griggs A."/>
            <person name="Gujja S."/>
            <person name="Hansen M."/>
            <person name="Howarth C."/>
            <person name="Imamovic A."/>
            <person name="Ireland A."/>
            <person name="Larimer J."/>
            <person name="McCowan C."/>
            <person name="Murphy C."/>
            <person name="Pearson M."/>
            <person name="Poon T.W."/>
            <person name="Priest M."/>
            <person name="Roberts A."/>
            <person name="Saif S."/>
            <person name="Shea T."/>
            <person name="Sykes S."/>
            <person name="Wortman J."/>
            <person name="Nusbaum C."/>
            <person name="Birren B."/>
        </authorList>
    </citation>
    <scope>NUCLEOTIDE SEQUENCE [LARGE SCALE GENOMIC DNA]</scope>
    <source>
        <strain evidence="2 3">P1569</strain>
    </source>
</reference>
<feature type="chain" id="PRO_5004775261" evidence="1">
    <location>
        <begin position="21"/>
        <end position="85"/>
    </location>
</feature>
<accession>V9FGF5</accession>
<comment type="caution">
    <text evidence="2">The sequence shown here is derived from an EMBL/GenBank/DDBJ whole genome shotgun (WGS) entry which is preliminary data.</text>
</comment>
<feature type="signal peptide" evidence="1">
    <location>
        <begin position="1"/>
        <end position="20"/>
    </location>
</feature>
<dbReference type="AlphaFoldDB" id="V9FGF5"/>
<gene>
    <name evidence="2" type="ORF">F443_05931</name>
</gene>